<gene>
    <name evidence="5" type="ORF">BFP76_05145</name>
</gene>
<sequence length="224" mass="24867">MSKDSPKSYASPPCFAHELIQTDDGFGVVDPQAELDTARWRKATRAALIDARLGVSVDERKKLARDIGDMLDQIINPTAGHIISLYWPFRGELDLRGWMARAFARGAKITLPVVVKKHAPLIFREWTPDCEMTRGVWNIPIPATNAEIIPNIVISPLVGFDPQCYRLGYGGGFYDRTLAAMTKKPLIIGVGHPVGALKTIFPQPHDIPMDMIITGVDHVMERPD</sequence>
<dbReference type="GO" id="GO:0030272">
    <property type="term" value="F:5-formyltetrahydrofolate cyclo-ligase activity"/>
    <property type="evidence" value="ECO:0007669"/>
    <property type="project" value="UniProtKB-EC"/>
</dbReference>
<dbReference type="Pfam" id="PF01812">
    <property type="entry name" value="5-FTHF_cyc-lig"/>
    <property type="match status" value="1"/>
</dbReference>
<dbReference type="PANTHER" id="PTHR23407:SF1">
    <property type="entry name" value="5-FORMYLTETRAHYDROFOLATE CYCLO-LIGASE"/>
    <property type="match status" value="1"/>
</dbReference>
<dbReference type="AlphaFoldDB" id="A0A2G5K6D2"/>
<keyword evidence="2 4" id="KW-0547">Nucleotide-binding</keyword>
<evidence type="ECO:0000313" key="5">
    <source>
        <dbReference type="EMBL" id="PIB25116.1"/>
    </source>
</evidence>
<evidence type="ECO:0000256" key="3">
    <source>
        <dbReference type="ARBA" id="ARBA00022840"/>
    </source>
</evidence>
<proteinExistence type="inferred from homology"/>
<dbReference type="InterPro" id="IPR024185">
    <property type="entry name" value="FTHF_cligase-like_sf"/>
</dbReference>
<dbReference type="PANTHER" id="PTHR23407">
    <property type="entry name" value="ATPASE INHIBITOR/5-FORMYLTETRAHYDROFOLATE CYCLO-LIGASE"/>
    <property type="match status" value="1"/>
</dbReference>
<comment type="catalytic activity">
    <reaction evidence="4">
        <text>(6S)-5-formyl-5,6,7,8-tetrahydrofolate + ATP = (6R)-5,10-methenyltetrahydrofolate + ADP + phosphate</text>
        <dbReference type="Rhea" id="RHEA:10488"/>
        <dbReference type="ChEBI" id="CHEBI:30616"/>
        <dbReference type="ChEBI" id="CHEBI:43474"/>
        <dbReference type="ChEBI" id="CHEBI:57455"/>
        <dbReference type="ChEBI" id="CHEBI:57457"/>
        <dbReference type="ChEBI" id="CHEBI:456216"/>
        <dbReference type="EC" id="6.3.3.2"/>
    </reaction>
</comment>
<dbReference type="RefSeq" id="WP_099594039.1">
    <property type="nucleotide sequence ID" value="NZ_MDGM01000012.1"/>
</dbReference>
<dbReference type="EC" id="6.3.3.2" evidence="4"/>
<dbReference type="SUPFAM" id="SSF100950">
    <property type="entry name" value="NagB/RpiA/CoA transferase-like"/>
    <property type="match status" value="1"/>
</dbReference>
<protein>
    <recommendedName>
        <fullName evidence="4">5-formyltetrahydrofolate cyclo-ligase</fullName>
        <ecNumber evidence="4">6.3.3.2</ecNumber>
    </recommendedName>
</protein>
<organism evidence="5 6">
    <name type="scientific">Paramylibacter kogurei</name>
    <dbReference type="NCBI Taxonomy" id="1889778"/>
    <lineage>
        <taxon>Bacteria</taxon>
        <taxon>Pseudomonadati</taxon>
        <taxon>Pseudomonadota</taxon>
        <taxon>Alphaproteobacteria</taxon>
        <taxon>Rhodobacterales</taxon>
        <taxon>Paracoccaceae</taxon>
        <taxon>Paramylibacter</taxon>
    </lineage>
</organism>
<dbReference type="GO" id="GO:0005524">
    <property type="term" value="F:ATP binding"/>
    <property type="evidence" value="ECO:0007669"/>
    <property type="project" value="UniProtKB-KW"/>
</dbReference>
<keyword evidence="6" id="KW-1185">Reference proteome</keyword>
<comment type="caution">
    <text evidence="5">The sequence shown here is derived from an EMBL/GenBank/DDBJ whole genome shotgun (WGS) entry which is preliminary data.</text>
</comment>
<keyword evidence="4" id="KW-0460">Magnesium</keyword>
<evidence type="ECO:0000256" key="4">
    <source>
        <dbReference type="RuleBase" id="RU361279"/>
    </source>
</evidence>
<dbReference type="Gene3D" id="3.40.50.10420">
    <property type="entry name" value="NagB/RpiA/CoA transferase-like"/>
    <property type="match status" value="1"/>
</dbReference>
<comment type="similarity">
    <text evidence="1 4">Belongs to the 5-formyltetrahydrofolate cyclo-ligase family.</text>
</comment>
<dbReference type="GO" id="GO:0046872">
    <property type="term" value="F:metal ion binding"/>
    <property type="evidence" value="ECO:0007669"/>
    <property type="project" value="UniProtKB-KW"/>
</dbReference>
<keyword evidence="5" id="KW-0436">Ligase</keyword>
<dbReference type="Proteomes" id="UP000231516">
    <property type="component" value="Unassembled WGS sequence"/>
</dbReference>
<keyword evidence="4" id="KW-0479">Metal-binding</keyword>
<keyword evidence="3 4" id="KW-0067">ATP-binding</keyword>
<evidence type="ECO:0000256" key="1">
    <source>
        <dbReference type="ARBA" id="ARBA00010638"/>
    </source>
</evidence>
<dbReference type="InterPro" id="IPR002698">
    <property type="entry name" value="FTHF_cligase"/>
</dbReference>
<dbReference type="NCBIfam" id="TIGR02727">
    <property type="entry name" value="MTHFS_bact"/>
    <property type="match status" value="1"/>
</dbReference>
<comment type="cofactor">
    <cofactor evidence="4">
        <name>Mg(2+)</name>
        <dbReference type="ChEBI" id="CHEBI:18420"/>
    </cofactor>
</comment>
<dbReference type="OrthoDB" id="9801938at2"/>
<dbReference type="InterPro" id="IPR037171">
    <property type="entry name" value="NagB/RpiA_transferase-like"/>
</dbReference>
<dbReference type="GO" id="GO:0035999">
    <property type="term" value="P:tetrahydrofolate interconversion"/>
    <property type="evidence" value="ECO:0007669"/>
    <property type="project" value="TreeGrafter"/>
</dbReference>
<dbReference type="EMBL" id="MDGM01000012">
    <property type="protein sequence ID" value="PIB25116.1"/>
    <property type="molecule type" value="Genomic_DNA"/>
</dbReference>
<accession>A0A2G5K6D2</accession>
<name>A0A2G5K6D2_9RHOB</name>
<evidence type="ECO:0000256" key="2">
    <source>
        <dbReference type="ARBA" id="ARBA00022741"/>
    </source>
</evidence>
<dbReference type="GO" id="GO:0009396">
    <property type="term" value="P:folic acid-containing compound biosynthetic process"/>
    <property type="evidence" value="ECO:0007669"/>
    <property type="project" value="TreeGrafter"/>
</dbReference>
<reference evidence="5 6" key="1">
    <citation type="submission" date="2016-08" db="EMBL/GenBank/DDBJ databases">
        <title>Draft genome of Amylibacter sp. strain 4G11.</title>
        <authorList>
            <person name="Wong S.-K."/>
            <person name="Hamasaki K."/>
            <person name="Yoshizawa S."/>
        </authorList>
    </citation>
    <scope>NUCLEOTIDE SEQUENCE [LARGE SCALE GENOMIC DNA]</scope>
    <source>
        <strain evidence="5 6">4G11</strain>
    </source>
</reference>
<evidence type="ECO:0000313" key="6">
    <source>
        <dbReference type="Proteomes" id="UP000231516"/>
    </source>
</evidence>